<dbReference type="InterPro" id="IPR012677">
    <property type="entry name" value="Nucleotide-bd_a/b_plait_sf"/>
</dbReference>
<keyword evidence="2" id="KW-1185">Reference proteome</keyword>
<dbReference type="Proteomes" id="UP001334248">
    <property type="component" value="Unassembled WGS sequence"/>
</dbReference>
<evidence type="ECO:0000313" key="2">
    <source>
        <dbReference type="Proteomes" id="UP001334248"/>
    </source>
</evidence>
<organism evidence="1 2">
    <name type="scientific">Knufia obscura</name>
    <dbReference type="NCBI Taxonomy" id="1635080"/>
    <lineage>
        <taxon>Eukaryota</taxon>
        <taxon>Fungi</taxon>
        <taxon>Dikarya</taxon>
        <taxon>Ascomycota</taxon>
        <taxon>Pezizomycotina</taxon>
        <taxon>Eurotiomycetes</taxon>
        <taxon>Chaetothyriomycetidae</taxon>
        <taxon>Chaetothyriales</taxon>
        <taxon>Trichomeriaceae</taxon>
        <taxon>Knufia</taxon>
    </lineage>
</organism>
<name>A0ABR0RH03_9EURO</name>
<dbReference type="SUPFAM" id="SSF54928">
    <property type="entry name" value="RNA-binding domain, RBD"/>
    <property type="match status" value="1"/>
</dbReference>
<dbReference type="InterPro" id="IPR035979">
    <property type="entry name" value="RBD_domain_sf"/>
</dbReference>
<dbReference type="GeneID" id="90001741"/>
<sequence>MADDITLSREYFLMLLRRAQCMNGDRANNTVRIPINEYESLQQAASEYAALKHALVTAGTPLESIKVLVNAASGIPTPPEDDSDSIDEEDSLSDIEDTYIPAHRQDFRQLFTKPVNARFAASGPWRRNVSAPLSPTSNKQENFADHFDTDLAPVKEERFITDRGDRSLVIKGLSKSTTLEDITKAIRGGMVLNLFVRQHLQEAHVAFVNTDDAEKFLLHAKRHDFYIKSKRVHVSWDERQHYMPGGIARRIHNDGASRNLVIRFPKPEVTEQVVRDDLDHINTLEVVSVKTLQGHIFVSLNSVRHALAARSCMMHRLRYKGSRVEFWPDACAEPFPPVPRRPPPNQNYHKHQAKHSTNSINRFNVLCNEDDTSNTAYETVESG</sequence>
<comment type="caution">
    <text evidence="1">The sequence shown here is derived from an EMBL/GenBank/DDBJ whole genome shotgun (WGS) entry which is preliminary data.</text>
</comment>
<protein>
    <recommendedName>
        <fullName evidence="3">RNA-binding protein</fullName>
    </recommendedName>
</protein>
<dbReference type="EMBL" id="JAVHJV010000010">
    <property type="protein sequence ID" value="KAK5939910.1"/>
    <property type="molecule type" value="Genomic_DNA"/>
</dbReference>
<proteinExistence type="predicted"/>
<accession>A0ABR0RH03</accession>
<evidence type="ECO:0000313" key="1">
    <source>
        <dbReference type="EMBL" id="KAK5939910.1"/>
    </source>
</evidence>
<dbReference type="RefSeq" id="XP_064728000.1">
    <property type="nucleotide sequence ID" value="XM_064876693.1"/>
</dbReference>
<dbReference type="Gene3D" id="3.30.70.330">
    <property type="match status" value="2"/>
</dbReference>
<gene>
    <name evidence="1" type="ORF">PMZ80_008292</name>
</gene>
<reference evidence="1 2" key="1">
    <citation type="journal article" date="2023" name="Res Sq">
        <title>Genomic and morphological characterization of Knufia obscura isolated from the Mars 2020 spacecraft assembly facility.</title>
        <authorList>
            <person name="Chander A.M."/>
            <person name="Teixeira M.M."/>
            <person name="Singh N.K."/>
            <person name="Williams M.P."/>
            <person name="Parker C.W."/>
            <person name="Leo P."/>
            <person name="Stajich J.E."/>
            <person name="Torok T."/>
            <person name="Tighe S."/>
            <person name="Mason C.E."/>
            <person name="Venkateswaran K."/>
        </authorList>
    </citation>
    <scope>NUCLEOTIDE SEQUENCE [LARGE SCALE GENOMIC DNA]</scope>
    <source>
        <strain evidence="1 2">CCFEE 5817</strain>
    </source>
</reference>
<evidence type="ECO:0008006" key="3">
    <source>
        <dbReference type="Google" id="ProtNLM"/>
    </source>
</evidence>
<dbReference type="CDD" id="cd12261">
    <property type="entry name" value="RRM1_3_MRN1"/>
    <property type="match status" value="1"/>
</dbReference>